<dbReference type="Proteomes" id="UP001202328">
    <property type="component" value="Unassembled WGS sequence"/>
</dbReference>
<organism evidence="1 2">
    <name type="scientific">Papaver atlanticum</name>
    <dbReference type="NCBI Taxonomy" id="357466"/>
    <lineage>
        <taxon>Eukaryota</taxon>
        <taxon>Viridiplantae</taxon>
        <taxon>Streptophyta</taxon>
        <taxon>Embryophyta</taxon>
        <taxon>Tracheophyta</taxon>
        <taxon>Spermatophyta</taxon>
        <taxon>Magnoliopsida</taxon>
        <taxon>Ranunculales</taxon>
        <taxon>Papaveraceae</taxon>
        <taxon>Papaveroideae</taxon>
        <taxon>Papaver</taxon>
    </lineage>
</organism>
<dbReference type="GO" id="GO:0000956">
    <property type="term" value="P:nuclear-transcribed mRNA catabolic process"/>
    <property type="evidence" value="ECO:0007669"/>
    <property type="project" value="TreeGrafter"/>
</dbReference>
<dbReference type="GO" id="GO:0003723">
    <property type="term" value="F:RNA binding"/>
    <property type="evidence" value="ECO:0007669"/>
    <property type="project" value="TreeGrafter"/>
</dbReference>
<comment type="caution">
    <text evidence="1">The sequence shown here is derived from an EMBL/GenBank/DDBJ whole genome shotgun (WGS) entry which is preliminary data.</text>
</comment>
<proteinExistence type="predicted"/>
<dbReference type="PANTHER" id="PTHR45841:SF1">
    <property type="entry name" value="MRNA TURNOVER PROTEIN 4 HOMOLOG"/>
    <property type="match status" value="1"/>
</dbReference>
<name>A0AAD4TFG4_9MAGN</name>
<gene>
    <name evidence="1" type="ORF">MKW98_018034</name>
</gene>
<dbReference type="GO" id="GO:0006364">
    <property type="term" value="P:rRNA processing"/>
    <property type="evidence" value="ECO:0007669"/>
    <property type="project" value="TreeGrafter"/>
</dbReference>
<sequence>MTKYFKKYSLDEKSFRSDIARYSSLYVFSFGFAKLESPVYHNFMKSLNDDFCSKVYFGFNGSLILYTTEELEPGLHKIGIALDANDVGVLLTDKTREEVLSKFREYEELDFVKPVELGMPVELSDRSIKLTEKFTVCEDGVRVTENQAKILKCLGRKMFNFVPLPYCFWSRTTGQTEYFHLDLPRGG</sequence>
<dbReference type="GO" id="GO:0042273">
    <property type="term" value="P:ribosomal large subunit biogenesis"/>
    <property type="evidence" value="ECO:0007669"/>
    <property type="project" value="TreeGrafter"/>
</dbReference>
<protein>
    <submittedName>
        <fullName evidence="1">Uncharacterized protein</fullName>
    </submittedName>
</protein>
<evidence type="ECO:0000313" key="2">
    <source>
        <dbReference type="Proteomes" id="UP001202328"/>
    </source>
</evidence>
<evidence type="ECO:0000313" key="1">
    <source>
        <dbReference type="EMBL" id="KAI3954210.1"/>
    </source>
</evidence>
<dbReference type="PANTHER" id="PTHR45841">
    <property type="entry name" value="MRNA TURNOVER PROTEIN 4 MRTO4"/>
    <property type="match status" value="1"/>
</dbReference>
<dbReference type="InterPro" id="IPR051742">
    <property type="entry name" value="Ribosome_Assembly_uL10"/>
</dbReference>
<dbReference type="AlphaFoldDB" id="A0AAD4TFG4"/>
<keyword evidence="2" id="KW-1185">Reference proteome</keyword>
<accession>A0AAD4TFG4</accession>
<dbReference type="InterPro" id="IPR043164">
    <property type="entry name" value="Ribosomal_uL10-like_insert_sf"/>
</dbReference>
<dbReference type="GO" id="GO:0030687">
    <property type="term" value="C:preribosome, large subunit precursor"/>
    <property type="evidence" value="ECO:0007669"/>
    <property type="project" value="TreeGrafter"/>
</dbReference>
<dbReference type="Gene3D" id="3.90.105.20">
    <property type="match status" value="1"/>
</dbReference>
<reference evidence="1" key="1">
    <citation type="submission" date="2022-04" db="EMBL/GenBank/DDBJ databases">
        <title>A functionally conserved STORR gene fusion in Papaver species that diverged 16.8 million years ago.</title>
        <authorList>
            <person name="Catania T."/>
        </authorList>
    </citation>
    <scope>NUCLEOTIDE SEQUENCE</scope>
    <source>
        <strain evidence="1">S-188037</strain>
    </source>
</reference>
<dbReference type="EMBL" id="JAJJMB010002020">
    <property type="protein sequence ID" value="KAI3954210.1"/>
    <property type="molecule type" value="Genomic_DNA"/>
</dbReference>
<dbReference type="GO" id="GO:0005730">
    <property type="term" value="C:nucleolus"/>
    <property type="evidence" value="ECO:0007669"/>
    <property type="project" value="TreeGrafter"/>
</dbReference>